<evidence type="ECO:0000256" key="11">
    <source>
        <dbReference type="SAM" id="Phobius"/>
    </source>
</evidence>
<dbReference type="PANTHER" id="PTHR47755:SF1">
    <property type="entry name" value="CELL DIVISION PROTEIN FTSX"/>
    <property type="match status" value="1"/>
</dbReference>
<name>A0A1F7UKD4_9BACT</name>
<evidence type="ECO:0000256" key="1">
    <source>
        <dbReference type="ARBA" id="ARBA00004651"/>
    </source>
</evidence>
<feature type="transmembrane region" description="Helical" evidence="11">
    <location>
        <begin position="226"/>
        <end position="252"/>
    </location>
</feature>
<evidence type="ECO:0000256" key="8">
    <source>
        <dbReference type="ARBA" id="ARBA00023136"/>
    </source>
</evidence>
<keyword evidence="7 11" id="KW-1133">Transmembrane helix</keyword>
<dbReference type="Pfam" id="PF02687">
    <property type="entry name" value="FtsX"/>
    <property type="match status" value="1"/>
</dbReference>
<keyword evidence="8 10" id="KW-0472">Membrane</keyword>
<dbReference type="GO" id="GO:0032153">
    <property type="term" value="C:cell division site"/>
    <property type="evidence" value="ECO:0007669"/>
    <property type="project" value="TreeGrafter"/>
</dbReference>
<evidence type="ECO:0000256" key="5">
    <source>
        <dbReference type="ARBA" id="ARBA00022618"/>
    </source>
</evidence>
<dbReference type="EMBL" id="MGEH01000024">
    <property type="protein sequence ID" value="OGL78732.1"/>
    <property type="molecule type" value="Genomic_DNA"/>
</dbReference>
<accession>A0A1F7UKD4</accession>
<dbReference type="STRING" id="1802399.A3E39_01035"/>
<dbReference type="InterPro" id="IPR040690">
    <property type="entry name" value="FtsX_ECD"/>
</dbReference>
<feature type="domain" description="ABC3 transporter permease C-terminal" evidence="12">
    <location>
        <begin position="181"/>
        <end position="257"/>
    </location>
</feature>
<evidence type="ECO:0000256" key="7">
    <source>
        <dbReference type="ARBA" id="ARBA00022989"/>
    </source>
</evidence>
<gene>
    <name evidence="14" type="ORF">A3E39_01035</name>
</gene>
<feature type="domain" description="FtsX extracellular" evidence="13">
    <location>
        <begin position="58"/>
        <end position="146"/>
    </location>
</feature>
<evidence type="ECO:0000256" key="3">
    <source>
        <dbReference type="ARBA" id="ARBA00021907"/>
    </source>
</evidence>
<evidence type="ECO:0000313" key="15">
    <source>
        <dbReference type="Proteomes" id="UP000176603"/>
    </source>
</evidence>
<dbReference type="InterPro" id="IPR004513">
    <property type="entry name" value="FtsX"/>
</dbReference>
<dbReference type="Gene3D" id="3.30.70.3040">
    <property type="match status" value="1"/>
</dbReference>
<keyword evidence="9 10" id="KW-0131">Cell cycle</keyword>
<evidence type="ECO:0000256" key="6">
    <source>
        <dbReference type="ARBA" id="ARBA00022692"/>
    </source>
</evidence>
<dbReference type="GO" id="GO:0005886">
    <property type="term" value="C:plasma membrane"/>
    <property type="evidence" value="ECO:0007669"/>
    <property type="project" value="UniProtKB-SubCell"/>
</dbReference>
<keyword evidence="5 10" id="KW-0132">Cell division</keyword>
<comment type="caution">
    <text evidence="14">The sequence shown here is derived from an EMBL/GenBank/DDBJ whole genome shotgun (WGS) entry which is preliminary data.</text>
</comment>
<dbReference type="PIRSF" id="PIRSF003097">
    <property type="entry name" value="FtsX"/>
    <property type="match status" value="1"/>
</dbReference>
<keyword evidence="6 11" id="KW-0812">Transmembrane</keyword>
<dbReference type="InterPro" id="IPR003838">
    <property type="entry name" value="ABC3_permease_C"/>
</dbReference>
<dbReference type="GO" id="GO:0051301">
    <property type="term" value="P:cell division"/>
    <property type="evidence" value="ECO:0007669"/>
    <property type="project" value="UniProtKB-KW"/>
</dbReference>
<evidence type="ECO:0000256" key="4">
    <source>
        <dbReference type="ARBA" id="ARBA00022475"/>
    </source>
</evidence>
<reference evidence="14 15" key="1">
    <citation type="journal article" date="2016" name="Nat. Commun.">
        <title>Thousands of microbial genomes shed light on interconnected biogeochemical processes in an aquifer system.</title>
        <authorList>
            <person name="Anantharaman K."/>
            <person name="Brown C.T."/>
            <person name="Hug L.A."/>
            <person name="Sharon I."/>
            <person name="Castelle C.J."/>
            <person name="Probst A.J."/>
            <person name="Thomas B.C."/>
            <person name="Singh A."/>
            <person name="Wilkins M.J."/>
            <person name="Karaoz U."/>
            <person name="Brodie E.L."/>
            <person name="Williams K.H."/>
            <person name="Hubbard S.S."/>
            <person name="Banfield J.F."/>
        </authorList>
    </citation>
    <scope>NUCLEOTIDE SEQUENCE [LARGE SCALE GENOMIC DNA]</scope>
</reference>
<feature type="transmembrane region" description="Helical" evidence="11">
    <location>
        <begin position="20"/>
        <end position="47"/>
    </location>
</feature>
<evidence type="ECO:0000313" key="14">
    <source>
        <dbReference type="EMBL" id="OGL78732.1"/>
    </source>
</evidence>
<comment type="similarity">
    <text evidence="2 10">Belongs to the ABC-4 integral membrane protein family. FtsX subfamily.</text>
</comment>
<protein>
    <recommendedName>
        <fullName evidence="3 10">Cell division protein FtsX</fullName>
    </recommendedName>
</protein>
<dbReference type="AlphaFoldDB" id="A0A1F7UKD4"/>
<dbReference type="Pfam" id="PF18075">
    <property type="entry name" value="FtsX_ECD"/>
    <property type="match status" value="1"/>
</dbReference>
<feature type="transmembrane region" description="Helical" evidence="11">
    <location>
        <begin position="177"/>
        <end position="198"/>
    </location>
</feature>
<dbReference type="Proteomes" id="UP000176603">
    <property type="component" value="Unassembled WGS sequence"/>
</dbReference>
<organism evidence="14 15">
    <name type="scientific">Candidatus Uhrbacteria bacterium RIFCSPHIGHO2_12_FULL_60_25</name>
    <dbReference type="NCBI Taxonomy" id="1802399"/>
    <lineage>
        <taxon>Bacteria</taxon>
        <taxon>Candidatus Uhriibacteriota</taxon>
    </lineage>
</organism>
<evidence type="ECO:0000256" key="2">
    <source>
        <dbReference type="ARBA" id="ARBA00007379"/>
    </source>
</evidence>
<keyword evidence="4 10" id="KW-1003">Cell membrane</keyword>
<dbReference type="PANTHER" id="PTHR47755">
    <property type="entry name" value="CELL DIVISION PROTEIN FTSX"/>
    <property type="match status" value="1"/>
</dbReference>
<sequence length="304" mass="32866">MFTTIVRVLKAAFQNIIRNAWLGAATVLVLILALASVNVLVGVNALLTRAVTILEDKVDVTVFFKPTANEALVKQARFFLGDLSQINTVELLPPDKALELFKERHKNDKEILDALAELDANPLGATIRVTAKNTSDYPFIIETLKNPQFADAIESKSYDDHKASIERVQSLADSARLVGSVLILVFVLIGILIVYNTVRVAIYTQREEIGIMRLVGASSTFVRTPFVFQGFALAAIALLVTAGIVAVGVAWIEPGLRPLYDGGDPGLREAFYGNGGQLAILEGGGLMLLVGLTSWAAVGKYLKN</sequence>
<evidence type="ECO:0000256" key="9">
    <source>
        <dbReference type="ARBA" id="ARBA00023306"/>
    </source>
</evidence>
<feature type="transmembrane region" description="Helical" evidence="11">
    <location>
        <begin position="278"/>
        <end position="298"/>
    </location>
</feature>
<evidence type="ECO:0000259" key="13">
    <source>
        <dbReference type="Pfam" id="PF18075"/>
    </source>
</evidence>
<evidence type="ECO:0000259" key="12">
    <source>
        <dbReference type="Pfam" id="PF02687"/>
    </source>
</evidence>
<comment type="subcellular location">
    <subcellularLocation>
        <location evidence="1">Cell membrane</location>
        <topology evidence="1">Multi-pass membrane protein</topology>
    </subcellularLocation>
</comment>
<evidence type="ECO:0000256" key="10">
    <source>
        <dbReference type="PIRNR" id="PIRNR003097"/>
    </source>
</evidence>
<proteinExistence type="inferred from homology"/>